<evidence type="ECO:0000256" key="1">
    <source>
        <dbReference type="ARBA" id="ARBA00001968"/>
    </source>
</evidence>
<proteinExistence type="inferred from homology"/>
<keyword evidence="6" id="KW-0378">Hydrolase</keyword>
<feature type="domain" description="DDE Tnp4" evidence="8">
    <location>
        <begin position="163"/>
        <end position="323"/>
    </location>
</feature>
<dbReference type="GO" id="GO:0005634">
    <property type="term" value="C:nucleus"/>
    <property type="evidence" value="ECO:0007669"/>
    <property type="project" value="UniProtKB-SubCell"/>
</dbReference>
<reference evidence="10" key="1">
    <citation type="journal article" date="2020" name="Plant Biotechnol. J.">
        <title>The pomegranate (Punica granatum L.) draft genome dissects genetic divergence between soft- and hard-seeded cultivars.</title>
        <authorList>
            <person name="Luo X."/>
            <person name="Li H."/>
            <person name="Wu Z."/>
            <person name="Yao W."/>
            <person name="Zhao P."/>
            <person name="Cao D."/>
            <person name="Yu H."/>
            <person name="Li K."/>
            <person name="Poudel K."/>
            <person name="Zhao D."/>
            <person name="Zhang F."/>
            <person name="Xia X."/>
            <person name="Chen L."/>
            <person name="Wang Q."/>
            <person name="Jing D."/>
            <person name="Cao S."/>
        </authorList>
    </citation>
    <scope>NUCLEOTIDE SEQUENCE [LARGE SCALE GENOMIC DNA]</scope>
    <source>
        <strain evidence="10">cv. Tunisia</strain>
    </source>
</reference>
<reference evidence="11" key="2">
    <citation type="submission" date="2025-08" db="UniProtKB">
        <authorList>
            <consortium name="RefSeq"/>
        </authorList>
    </citation>
    <scope>IDENTIFICATION</scope>
    <source>
        <tissue evidence="11">Leaf</tissue>
    </source>
</reference>
<dbReference type="AlphaFoldDB" id="A0A6P8EB37"/>
<dbReference type="Proteomes" id="UP000515151">
    <property type="component" value="Chromosome 6"/>
</dbReference>
<gene>
    <name evidence="11" type="primary">LOC116212124</name>
</gene>
<dbReference type="InterPro" id="IPR045249">
    <property type="entry name" value="HARBI1-like"/>
</dbReference>
<evidence type="ECO:0000259" key="8">
    <source>
        <dbReference type="Pfam" id="PF13359"/>
    </source>
</evidence>
<dbReference type="OrthoDB" id="1699974at2759"/>
<dbReference type="Pfam" id="PF26138">
    <property type="entry name" value="DUF8040"/>
    <property type="match status" value="1"/>
</dbReference>
<keyword evidence="10" id="KW-1185">Reference proteome</keyword>
<name>A0A6P8EB37_PUNGR</name>
<evidence type="ECO:0000256" key="7">
    <source>
        <dbReference type="ARBA" id="ARBA00023242"/>
    </source>
</evidence>
<dbReference type="PANTHER" id="PTHR22930">
    <property type="match status" value="1"/>
</dbReference>
<dbReference type="GO" id="GO:0016787">
    <property type="term" value="F:hydrolase activity"/>
    <property type="evidence" value="ECO:0007669"/>
    <property type="project" value="UniProtKB-KW"/>
</dbReference>
<evidence type="ECO:0000256" key="3">
    <source>
        <dbReference type="ARBA" id="ARBA00006958"/>
    </source>
</evidence>
<dbReference type="GO" id="GO:0004518">
    <property type="term" value="F:nuclease activity"/>
    <property type="evidence" value="ECO:0007669"/>
    <property type="project" value="UniProtKB-KW"/>
</dbReference>
<comment type="similarity">
    <text evidence="3">Belongs to the HARBI1 family.</text>
</comment>
<dbReference type="PANTHER" id="PTHR22930:SF251">
    <property type="entry name" value="DDE TNP4 DOMAIN-CONTAINING PROTEIN"/>
    <property type="match status" value="1"/>
</dbReference>
<keyword evidence="5" id="KW-0479">Metal-binding</keyword>
<keyword evidence="7" id="KW-0539">Nucleus</keyword>
<dbReference type="InterPro" id="IPR027806">
    <property type="entry name" value="HARBI1_dom"/>
</dbReference>
<dbReference type="GeneID" id="116212124"/>
<keyword evidence="4" id="KW-0540">Nuclease</keyword>
<comment type="subcellular location">
    <subcellularLocation>
        <location evidence="2">Nucleus</location>
    </subcellularLocation>
</comment>
<comment type="cofactor">
    <cofactor evidence="1">
        <name>a divalent metal cation</name>
        <dbReference type="ChEBI" id="CHEBI:60240"/>
    </cofactor>
</comment>
<evidence type="ECO:0000259" key="9">
    <source>
        <dbReference type="Pfam" id="PF26138"/>
    </source>
</evidence>
<evidence type="ECO:0000313" key="10">
    <source>
        <dbReference type="Proteomes" id="UP000515151"/>
    </source>
</evidence>
<dbReference type="Pfam" id="PF13359">
    <property type="entry name" value="DDE_Tnp_4"/>
    <property type="match status" value="1"/>
</dbReference>
<organism evidence="10 11">
    <name type="scientific">Punica granatum</name>
    <name type="common">Pomegranate</name>
    <dbReference type="NCBI Taxonomy" id="22663"/>
    <lineage>
        <taxon>Eukaryota</taxon>
        <taxon>Viridiplantae</taxon>
        <taxon>Streptophyta</taxon>
        <taxon>Embryophyta</taxon>
        <taxon>Tracheophyta</taxon>
        <taxon>Spermatophyta</taxon>
        <taxon>Magnoliopsida</taxon>
        <taxon>eudicotyledons</taxon>
        <taxon>Gunneridae</taxon>
        <taxon>Pentapetalae</taxon>
        <taxon>rosids</taxon>
        <taxon>malvids</taxon>
        <taxon>Myrtales</taxon>
        <taxon>Lythraceae</taxon>
        <taxon>Punica</taxon>
    </lineage>
</organism>
<evidence type="ECO:0000256" key="4">
    <source>
        <dbReference type="ARBA" id="ARBA00022722"/>
    </source>
</evidence>
<protein>
    <submittedName>
        <fullName evidence="11">Protein ALP1-like</fullName>
    </submittedName>
</protein>
<evidence type="ECO:0000256" key="2">
    <source>
        <dbReference type="ARBA" id="ARBA00004123"/>
    </source>
</evidence>
<feature type="domain" description="DUF8040" evidence="9">
    <location>
        <begin position="33"/>
        <end position="124"/>
    </location>
</feature>
<dbReference type="GO" id="GO:0046872">
    <property type="term" value="F:metal ion binding"/>
    <property type="evidence" value="ECO:0007669"/>
    <property type="project" value="UniProtKB-KW"/>
</dbReference>
<accession>A0A6P8EB37</accession>
<sequence>MITNQEMPNLWGFIWRWRLQRPKKMSRNIPCRTSRLQGRYYIEEVLDNDTRCYENFKMNPHVFHNLCDTLRANCGIRNSRNGMTVEEMVGMFLMVVAHSTRLAVVAERFQHSKETVSRVIKVIAHGIHSLSPTYIRRRNVDVQPEIQSCRKWYPFFQNCIGTIDRTHVSACVPSSVRGAYRDRNNEITQNVLAACSYDMMFIYVVTGWEGSAHDTRILSNAATLELFPAPYGEQYYVVDAGFPNIPGYLAPYKGQRYHRSDYNDDTPPTTEKELFNQRHASVRNVIERYFGVLKNRFAILRTISNYGPIRQGQITLACFVLHNFIRLNNYHDRLFEEYGNAWEYYDEFRNPPHLTGDRVDVDMRSREMDALRNRIANAIRNAEIRGNR</sequence>
<evidence type="ECO:0000256" key="6">
    <source>
        <dbReference type="ARBA" id="ARBA00022801"/>
    </source>
</evidence>
<evidence type="ECO:0000256" key="5">
    <source>
        <dbReference type="ARBA" id="ARBA00022723"/>
    </source>
</evidence>
<dbReference type="RefSeq" id="XP_031402561.1">
    <property type="nucleotide sequence ID" value="XM_031546701.1"/>
</dbReference>
<dbReference type="InterPro" id="IPR058353">
    <property type="entry name" value="DUF8040"/>
</dbReference>
<evidence type="ECO:0000313" key="11">
    <source>
        <dbReference type="RefSeq" id="XP_031402561.1"/>
    </source>
</evidence>